<dbReference type="Gene3D" id="1.20.1090.10">
    <property type="entry name" value="Dehydroquinate synthase-like - alpha domain"/>
    <property type="match status" value="1"/>
</dbReference>
<dbReference type="SUPFAM" id="SSF56796">
    <property type="entry name" value="Dehydroquinate synthase-like"/>
    <property type="match status" value="1"/>
</dbReference>
<dbReference type="Proteomes" id="UP001210130">
    <property type="component" value="Chromosome"/>
</dbReference>
<dbReference type="InterPro" id="IPR001670">
    <property type="entry name" value="ADH_Fe/GldA"/>
</dbReference>
<proteinExistence type="inferred from homology"/>
<organism evidence="7 8">
    <name type="scientific">Klebsiella electrica</name>
    <dbReference type="NCBI Taxonomy" id="1259973"/>
    <lineage>
        <taxon>Bacteria</taxon>
        <taxon>Pseudomonadati</taxon>
        <taxon>Pseudomonadota</taxon>
        <taxon>Gammaproteobacteria</taxon>
        <taxon>Enterobacterales</taxon>
        <taxon>Enterobacteriaceae</taxon>
        <taxon>Klebsiella/Raoultella group</taxon>
        <taxon>Klebsiella</taxon>
    </lineage>
</organism>
<evidence type="ECO:0000256" key="3">
    <source>
        <dbReference type="ARBA" id="ARBA00023002"/>
    </source>
</evidence>
<dbReference type="GO" id="GO:0004022">
    <property type="term" value="F:alcohol dehydrogenase (NAD+) activity"/>
    <property type="evidence" value="ECO:0007669"/>
    <property type="project" value="TreeGrafter"/>
</dbReference>
<evidence type="ECO:0000259" key="5">
    <source>
        <dbReference type="Pfam" id="PF00465"/>
    </source>
</evidence>
<dbReference type="FunFam" id="1.20.1090.10:FF:000001">
    <property type="entry name" value="Aldehyde-alcohol dehydrogenase"/>
    <property type="match status" value="1"/>
</dbReference>
<dbReference type="EMBL" id="CP112887">
    <property type="protein sequence ID" value="WBW63863.1"/>
    <property type="molecule type" value="Genomic_DNA"/>
</dbReference>
<dbReference type="Gene3D" id="3.40.50.1970">
    <property type="match status" value="1"/>
</dbReference>
<sequence>MMQSTFFMPPINMMGAGCIAKAVQQISDFGIHKCLIVTDVFLSESVMMGRLKMLLNRHDVDTIIFPGALPNPTTSNVKAGLNVLLEHHCDAVVSFGGGSPHDCAKAIALLATNGGEIEDYEGINCSEREQLPLFAINTTAGTGSEITRFCIITDEQRHIKMAIIDKNVTPLMSVNDPELMLDMPKSLTAATGMDALTHAIEAYMSTSAFPVTDGLALKAINLIQQNLRTTVFQGDNLPARENMAIAQFMAGMAFNSASLGYVHAIAHQLGGFYNLPHGVCNAILLPHVQRFNAGLPAVAQRLMDIANAMGLKLSVDHARNVDITLAAIKQLSSDIGIPGGLAELGVKEKDFDILAENTLADSCSLTNPRIATKQQIKEILSAAM</sequence>
<keyword evidence="3" id="KW-0560">Oxidoreductase</keyword>
<dbReference type="InterPro" id="IPR018211">
    <property type="entry name" value="ADH_Fe_CS"/>
</dbReference>
<feature type="domain" description="Fe-containing alcohol dehydrogenase-like C-terminal" evidence="6">
    <location>
        <begin position="188"/>
        <end position="384"/>
    </location>
</feature>
<dbReference type="PANTHER" id="PTHR11496:SF102">
    <property type="entry name" value="ALCOHOL DEHYDROGENASE 4"/>
    <property type="match status" value="1"/>
</dbReference>
<evidence type="ECO:0000259" key="6">
    <source>
        <dbReference type="Pfam" id="PF25137"/>
    </source>
</evidence>
<dbReference type="RefSeq" id="WP_271207646.1">
    <property type="nucleotide sequence ID" value="NZ_CP112887.1"/>
</dbReference>
<reference evidence="7 8" key="1">
    <citation type="journal article" date="2023" name="Microbiol. Resour. Announc.">
        <title>Complete Genome Sequence of the First Colistin-Resistant Raoultella electrica Strain.</title>
        <authorList>
            <person name="Aldeia C."/>
            <person name="Campos-Madueno E.I."/>
            <person name="Sendi P."/>
            <person name="Endimiani A."/>
        </authorList>
    </citation>
    <scope>NUCLEOTIDE SEQUENCE [LARGE SCALE GENOMIC DNA]</scope>
    <source>
        <strain evidence="7 8">S2-IND-01-C</strain>
    </source>
</reference>
<dbReference type="InterPro" id="IPR056798">
    <property type="entry name" value="ADH_Fe_C"/>
</dbReference>
<accession>A0AAJ5UH29</accession>
<protein>
    <submittedName>
        <fullName evidence="7">Iron-containing alcohol dehydrogenase</fullName>
    </submittedName>
</protein>
<dbReference type="Pfam" id="PF00465">
    <property type="entry name" value="Fe-ADH"/>
    <property type="match status" value="1"/>
</dbReference>
<dbReference type="AlphaFoldDB" id="A0AAJ5UH29"/>
<dbReference type="GO" id="GO:0046872">
    <property type="term" value="F:metal ion binding"/>
    <property type="evidence" value="ECO:0007669"/>
    <property type="project" value="InterPro"/>
</dbReference>
<dbReference type="Pfam" id="PF25137">
    <property type="entry name" value="ADH_Fe_C"/>
    <property type="match status" value="1"/>
</dbReference>
<keyword evidence="8" id="KW-1185">Reference proteome</keyword>
<dbReference type="PROSITE" id="PS00060">
    <property type="entry name" value="ADH_IRON_2"/>
    <property type="match status" value="1"/>
</dbReference>
<evidence type="ECO:0000256" key="4">
    <source>
        <dbReference type="ARBA" id="ARBA00023027"/>
    </source>
</evidence>
<dbReference type="PROSITE" id="PS00913">
    <property type="entry name" value="ADH_IRON_1"/>
    <property type="match status" value="1"/>
</dbReference>
<name>A0AAJ5UH29_9ENTR</name>
<comment type="similarity">
    <text evidence="2">Belongs to the iron-containing alcohol dehydrogenase family.</text>
</comment>
<keyword evidence="4" id="KW-0520">NAD</keyword>
<dbReference type="PANTHER" id="PTHR11496">
    <property type="entry name" value="ALCOHOL DEHYDROGENASE"/>
    <property type="match status" value="1"/>
</dbReference>
<evidence type="ECO:0000313" key="8">
    <source>
        <dbReference type="Proteomes" id="UP001210130"/>
    </source>
</evidence>
<feature type="domain" description="Alcohol dehydrogenase iron-type/glycerol dehydrogenase GldA" evidence="5">
    <location>
        <begin position="10"/>
        <end position="177"/>
    </location>
</feature>
<dbReference type="InterPro" id="IPR039697">
    <property type="entry name" value="Alcohol_dehydrogenase_Fe"/>
</dbReference>
<comment type="cofactor">
    <cofactor evidence="1">
        <name>Fe cation</name>
        <dbReference type="ChEBI" id="CHEBI:24875"/>
    </cofactor>
</comment>
<gene>
    <name evidence="7" type="ORF">OR613_08790</name>
</gene>
<dbReference type="CDD" id="cd08188">
    <property type="entry name" value="PDDH"/>
    <property type="match status" value="1"/>
</dbReference>
<evidence type="ECO:0000256" key="2">
    <source>
        <dbReference type="ARBA" id="ARBA00007358"/>
    </source>
</evidence>
<evidence type="ECO:0000256" key="1">
    <source>
        <dbReference type="ARBA" id="ARBA00001962"/>
    </source>
</evidence>
<evidence type="ECO:0000313" key="7">
    <source>
        <dbReference type="EMBL" id="WBW63863.1"/>
    </source>
</evidence>
<dbReference type="FunFam" id="3.40.50.1970:FF:000003">
    <property type="entry name" value="Alcohol dehydrogenase, iron-containing"/>
    <property type="match status" value="1"/>
</dbReference>